<keyword evidence="2" id="KW-1185">Reference proteome</keyword>
<protein>
    <submittedName>
        <fullName evidence="1">Uncharacterized protein</fullName>
    </submittedName>
</protein>
<organism evidence="1 2">
    <name type="scientific">Mesobacillus selenatarsenatis (strain DSM 18680 / JCM 14380 / FERM P-15431 / SF-1)</name>
    <dbReference type="NCBI Taxonomy" id="1321606"/>
    <lineage>
        <taxon>Bacteria</taxon>
        <taxon>Bacillati</taxon>
        <taxon>Bacillota</taxon>
        <taxon>Bacilli</taxon>
        <taxon>Bacillales</taxon>
        <taxon>Bacillaceae</taxon>
        <taxon>Mesobacillus</taxon>
    </lineage>
</organism>
<sequence length="40" mass="4523">MAKSKPKHDKALPKADIEFAEERGNGFEKVALKAQRKLNK</sequence>
<dbReference type="AlphaFoldDB" id="A0A0A8X6W2"/>
<evidence type="ECO:0000313" key="2">
    <source>
        <dbReference type="Proteomes" id="UP000031014"/>
    </source>
</evidence>
<dbReference type="EMBL" id="BASE01000089">
    <property type="protein sequence ID" value="GAM15668.1"/>
    <property type="molecule type" value="Genomic_DNA"/>
</dbReference>
<reference evidence="1 2" key="1">
    <citation type="submission" date="2013-06" db="EMBL/GenBank/DDBJ databases">
        <title>Whole genome shotgun sequence of Bacillus selenatarsenatis SF-1.</title>
        <authorList>
            <person name="Kuroda M."/>
            <person name="Sei K."/>
            <person name="Yamashita M."/>
            <person name="Ike M."/>
        </authorList>
    </citation>
    <scope>NUCLEOTIDE SEQUENCE [LARGE SCALE GENOMIC DNA]</scope>
    <source>
        <strain evidence="1 2">SF-1</strain>
    </source>
</reference>
<name>A0A0A8X6W2_MESS1</name>
<accession>A0A0A8X6W2</accession>
<evidence type="ECO:0000313" key="1">
    <source>
        <dbReference type="EMBL" id="GAM15668.1"/>
    </source>
</evidence>
<dbReference type="RefSeq" id="WP_269745769.1">
    <property type="nucleotide sequence ID" value="NZ_BASE01000089.1"/>
</dbReference>
<gene>
    <name evidence="1" type="ORF">SAMD00020551_3825</name>
</gene>
<proteinExistence type="predicted"/>
<dbReference type="Proteomes" id="UP000031014">
    <property type="component" value="Unassembled WGS sequence"/>
</dbReference>
<comment type="caution">
    <text evidence="1">The sequence shown here is derived from an EMBL/GenBank/DDBJ whole genome shotgun (WGS) entry which is preliminary data.</text>
</comment>